<sequence length="228" mass="26355">MNPTSVLRKGETRNVDAKHVTFACSGSAVKQQMKKHKPVLRKRRTQEQLVNAKKAKHSELFERLYKCEETLVEVEFGEKVLEEKALTLRQTAAAVLNEIGERVCEYAEMDNSLVTLEEEIENLEALKSQEEHFEVVEAENIVNEIQQARTRRILAFRLLHLFYKYESAVIAEILLCAYVVLQIVSKNHEFNLFLTGLAESMSDADLFEFFYDALPRLERMLDELILST</sequence>
<evidence type="ECO:0000256" key="1">
    <source>
        <dbReference type="SAM" id="Coils"/>
    </source>
</evidence>
<dbReference type="OrthoDB" id="5858373at2759"/>
<name>A0A0R3PR86_ANGCS</name>
<keyword evidence="3" id="KW-1185">Reference proteome</keyword>
<reference evidence="4" key="1">
    <citation type="submission" date="2017-02" db="UniProtKB">
        <authorList>
            <consortium name="WormBaseParasite"/>
        </authorList>
    </citation>
    <scope>IDENTIFICATION</scope>
</reference>
<evidence type="ECO:0000313" key="2">
    <source>
        <dbReference type="EMBL" id="VDM59556.1"/>
    </source>
</evidence>
<gene>
    <name evidence="2" type="ORF">ACOC_LOCUS7971</name>
</gene>
<dbReference type="AlphaFoldDB" id="A0A0R3PR86"/>
<keyword evidence="1" id="KW-0175">Coiled coil</keyword>
<accession>A0A0R3PR86</accession>
<organism evidence="4">
    <name type="scientific">Angiostrongylus costaricensis</name>
    <name type="common">Nematode worm</name>
    <dbReference type="NCBI Taxonomy" id="334426"/>
    <lineage>
        <taxon>Eukaryota</taxon>
        <taxon>Metazoa</taxon>
        <taxon>Ecdysozoa</taxon>
        <taxon>Nematoda</taxon>
        <taxon>Chromadorea</taxon>
        <taxon>Rhabditida</taxon>
        <taxon>Rhabditina</taxon>
        <taxon>Rhabditomorpha</taxon>
        <taxon>Strongyloidea</taxon>
        <taxon>Metastrongylidae</taxon>
        <taxon>Angiostrongylus</taxon>
    </lineage>
</organism>
<protein>
    <submittedName>
        <fullName evidence="4">NOC3p domain-containing protein</fullName>
    </submittedName>
</protein>
<dbReference type="WBParaSite" id="ACOC_0000797001-mRNA-1">
    <property type="protein sequence ID" value="ACOC_0000797001-mRNA-1"/>
    <property type="gene ID" value="ACOC_0000797001"/>
</dbReference>
<feature type="coiled-coil region" evidence="1">
    <location>
        <begin position="106"/>
        <end position="133"/>
    </location>
</feature>
<reference evidence="2 3" key="2">
    <citation type="submission" date="2018-11" db="EMBL/GenBank/DDBJ databases">
        <authorList>
            <consortium name="Pathogen Informatics"/>
        </authorList>
    </citation>
    <scope>NUCLEOTIDE SEQUENCE [LARGE SCALE GENOMIC DNA]</scope>
    <source>
        <strain evidence="2 3">Costa Rica</strain>
    </source>
</reference>
<evidence type="ECO:0000313" key="4">
    <source>
        <dbReference type="WBParaSite" id="ACOC_0000797001-mRNA-1"/>
    </source>
</evidence>
<dbReference type="Proteomes" id="UP000267027">
    <property type="component" value="Unassembled WGS sequence"/>
</dbReference>
<dbReference type="OMA" id="GERVCEY"/>
<proteinExistence type="predicted"/>
<dbReference type="EMBL" id="UYYA01004099">
    <property type="protein sequence ID" value="VDM59556.1"/>
    <property type="molecule type" value="Genomic_DNA"/>
</dbReference>
<evidence type="ECO:0000313" key="3">
    <source>
        <dbReference type="Proteomes" id="UP000267027"/>
    </source>
</evidence>